<proteinExistence type="predicted"/>
<feature type="region of interest" description="Disordered" evidence="1">
    <location>
        <begin position="1"/>
        <end position="63"/>
    </location>
</feature>
<evidence type="ECO:0000256" key="1">
    <source>
        <dbReference type="SAM" id="MobiDB-lite"/>
    </source>
</evidence>
<protein>
    <submittedName>
        <fullName evidence="2">Uncharacterized protein</fullName>
    </submittedName>
</protein>
<feature type="compositionally biased region" description="Polar residues" evidence="1">
    <location>
        <begin position="32"/>
        <end position="44"/>
    </location>
</feature>
<sequence>MEKSYNDDEYVAKTSTNNNTPSADVHPAADTEASQLEFDTNFSQHEAEEPFTQPFGPGNLAGMPETTIVMTPTDFTQVIEEESKTWRLSHRGTSMGAFRSSQERIQIASGIDSETVHGTVGEAKDVEGKIDQKSVADGNASPASDDQDAEVVTKIARPKNIFLKDDILKESLEPYKIDILLRKKVNRSTKKKLWREIEKRKPFITENVREHIRNYAKPPFITWACRNCVFPYESRA</sequence>
<evidence type="ECO:0000313" key="3">
    <source>
        <dbReference type="Proteomes" id="UP001367676"/>
    </source>
</evidence>
<evidence type="ECO:0000313" key="2">
    <source>
        <dbReference type="EMBL" id="KAK7603017.1"/>
    </source>
</evidence>
<accession>A0AAN9Y9S4</accession>
<organism evidence="2 3">
    <name type="scientific">Parthenolecanium corni</name>
    <dbReference type="NCBI Taxonomy" id="536013"/>
    <lineage>
        <taxon>Eukaryota</taxon>
        <taxon>Metazoa</taxon>
        <taxon>Ecdysozoa</taxon>
        <taxon>Arthropoda</taxon>
        <taxon>Hexapoda</taxon>
        <taxon>Insecta</taxon>
        <taxon>Pterygota</taxon>
        <taxon>Neoptera</taxon>
        <taxon>Paraneoptera</taxon>
        <taxon>Hemiptera</taxon>
        <taxon>Sternorrhyncha</taxon>
        <taxon>Coccoidea</taxon>
        <taxon>Coccidae</taxon>
        <taxon>Parthenolecanium</taxon>
    </lineage>
</organism>
<name>A0AAN9Y9S4_9HEMI</name>
<keyword evidence="3" id="KW-1185">Reference proteome</keyword>
<dbReference type="Proteomes" id="UP001367676">
    <property type="component" value="Unassembled WGS sequence"/>
</dbReference>
<gene>
    <name evidence="2" type="ORF">V9T40_003016</name>
</gene>
<feature type="compositionally biased region" description="Polar residues" evidence="1">
    <location>
        <begin position="13"/>
        <end position="22"/>
    </location>
</feature>
<comment type="caution">
    <text evidence="2">The sequence shown here is derived from an EMBL/GenBank/DDBJ whole genome shotgun (WGS) entry which is preliminary data.</text>
</comment>
<dbReference type="AlphaFoldDB" id="A0AAN9Y9S4"/>
<dbReference type="EMBL" id="JBBCAQ010000006">
    <property type="protein sequence ID" value="KAK7603017.1"/>
    <property type="molecule type" value="Genomic_DNA"/>
</dbReference>
<reference evidence="2 3" key="1">
    <citation type="submission" date="2024-03" db="EMBL/GenBank/DDBJ databases">
        <title>Adaptation during the transition from Ophiocordyceps entomopathogen to insect associate is accompanied by gene loss and intensified selection.</title>
        <authorList>
            <person name="Ward C.M."/>
            <person name="Onetto C.A."/>
            <person name="Borneman A.R."/>
        </authorList>
    </citation>
    <scope>NUCLEOTIDE SEQUENCE [LARGE SCALE GENOMIC DNA]</scope>
    <source>
        <strain evidence="2">AWRI1</strain>
        <tissue evidence="2">Single Adult Female</tissue>
    </source>
</reference>